<keyword evidence="12" id="KW-1185">Reference proteome</keyword>
<dbReference type="InterPro" id="IPR001650">
    <property type="entry name" value="Helicase_C-like"/>
</dbReference>
<dbReference type="NCBIfam" id="TIGR01587">
    <property type="entry name" value="cas3_core"/>
    <property type="match status" value="1"/>
</dbReference>
<dbReference type="Pfam" id="PF22590">
    <property type="entry name" value="Cas3-like_C_2"/>
    <property type="match status" value="1"/>
</dbReference>
<evidence type="ECO:0000313" key="11">
    <source>
        <dbReference type="EMBL" id="MBN9644271.1"/>
    </source>
</evidence>
<dbReference type="InterPro" id="IPR038257">
    <property type="entry name" value="CRISPR-assoc_Cas3_HD_sf"/>
</dbReference>
<evidence type="ECO:0000256" key="7">
    <source>
        <dbReference type="ARBA" id="ARBA00022806"/>
    </source>
</evidence>
<feature type="domain" description="HD Cas3-type" evidence="10">
    <location>
        <begin position="25"/>
        <end position="228"/>
    </location>
</feature>
<dbReference type="Pfam" id="PF18019">
    <property type="entry name" value="Cas3_HD"/>
    <property type="match status" value="1"/>
</dbReference>
<dbReference type="CDD" id="cd09641">
    <property type="entry name" value="Cas3''_I"/>
    <property type="match status" value="1"/>
</dbReference>
<dbReference type="Gene3D" id="3.40.50.300">
    <property type="entry name" value="P-loop containing nucleotide triphosphate hydrolases"/>
    <property type="match status" value="2"/>
</dbReference>
<protein>
    <submittedName>
        <fullName evidence="11">CRISPR-associated helicase Cas3</fullName>
    </submittedName>
</protein>
<dbReference type="InterPro" id="IPR054712">
    <property type="entry name" value="Cas3-like_dom"/>
</dbReference>
<dbReference type="GO" id="GO:0005524">
    <property type="term" value="F:ATP binding"/>
    <property type="evidence" value="ECO:0007669"/>
    <property type="project" value="UniProtKB-KW"/>
</dbReference>
<dbReference type="Proteomes" id="UP000664332">
    <property type="component" value="Unassembled WGS sequence"/>
</dbReference>
<evidence type="ECO:0000256" key="4">
    <source>
        <dbReference type="ARBA" id="ARBA00022723"/>
    </source>
</evidence>
<dbReference type="InterPro" id="IPR050547">
    <property type="entry name" value="DEAD_box_RNA_helicases"/>
</dbReference>
<evidence type="ECO:0000256" key="3">
    <source>
        <dbReference type="ARBA" id="ARBA00022722"/>
    </source>
</evidence>
<dbReference type="Gene3D" id="1.10.3210.30">
    <property type="match status" value="1"/>
</dbReference>
<dbReference type="InterPro" id="IPR006483">
    <property type="entry name" value="CRISPR-assoc_Cas3_HD"/>
</dbReference>
<comment type="caution">
    <text evidence="11">The sequence shown here is derived from an EMBL/GenBank/DDBJ whole genome shotgun (WGS) entry which is preliminary data.</text>
</comment>
<dbReference type="InterPro" id="IPR027417">
    <property type="entry name" value="P-loop_NTPase"/>
</dbReference>
<organism evidence="11 12">
    <name type="scientific">Corynebacterium mendelii</name>
    <dbReference type="NCBI Taxonomy" id="2765362"/>
    <lineage>
        <taxon>Bacteria</taxon>
        <taxon>Bacillati</taxon>
        <taxon>Actinomycetota</taxon>
        <taxon>Actinomycetes</taxon>
        <taxon>Mycobacteriales</taxon>
        <taxon>Corynebacteriaceae</taxon>
        <taxon>Corynebacterium</taxon>
    </lineage>
</organism>
<comment type="similarity">
    <text evidence="2">In the central section; belongs to the CRISPR-associated helicase Cas3 family.</text>
</comment>
<keyword evidence="3" id="KW-0540">Nuclease</keyword>
<gene>
    <name evidence="11" type="primary">cas3</name>
    <name evidence="11" type="ORF">JZY06_06545</name>
</gene>
<evidence type="ECO:0000256" key="9">
    <source>
        <dbReference type="ARBA" id="ARBA00023118"/>
    </source>
</evidence>
<evidence type="ECO:0000256" key="1">
    <source>
        <dbReference type="ARBA" id="ARBA00006847"/>
    </source>
</evidence>
<dbReference type="GO" id="GO:0051607">
    <property type="term" value="P:defense response to virus"/>
    <property type="evidence" value="ECO:0007669"/>
    <property type="project" value="UniProtKB-KW"/>
</dbReference>
<keyword evidence="6" id="KW-0378">Hydrolase</keyword>
<dbReference type="GO" id="GO:0003723">
    <property type="term" value="F:RNA binding"/>
    <property type="evidence" value="ECO:0007669"/>
    <property type="project" value="TreeGrafter"/>
</dbReference>
<evidence type="ECO:0000313" key="12">
    <source>
        <dbReference type="Proteomes" id="UP000664332"/>
    </source>
</evidence>
<keyword evidence="9" id="KW-0051">Antiviral defense</keyword>
<dbReference type="InterPro" id="IPR006474">
    <property type="entry name" value="Helicase_Cas3_CRISPR-ass_core"/>
</dbReference>
<comment type="similarity">
    <text evidence="1">In the N-terminal section; belongs to the CRISPR-associated nuclease Cas3-HD family.</text>
</comment>
<dbReference type="PROSITE" id="PS51643">
    <property type="entry name" value="HD_CAS3"/>
    <property type="match status" value="1"/>
</dbReference>
<dbReference type="GO" id="GO:0016787">
    <property type="term" value="F:hydrolase activity"/>
    <property type="evidence" value="ECO:0007669"/>
    <property type="project" value="UniProtKB-KW"/>
</dbReference>
<dbReference type="GO" id="GO:0004518">
    <property type="term" value="F:nuclease activity"/>
    <property type="evidence" value="ECO:0007669"/>
    <property type="project" value="UniProtKB-KW"/>
</dbReference>
<accession>A0A939IVI9</accession>
<keyword evidence="5" id="KW-0547">Nucleotide-binding</keyword>
<evidence type="ECO:0000256" key="5">
    <source>
        <dbReference type="ARBA" id="ARBA00022741"/>
    </source>
</evidence>
<keyword evidence="7" id="KW-0347">Helicase</keyword>
<evidence type="ECO:0000256" key="6">
    <source>
        <dbReference type="ARBA" id="ARBA00022801"/>
    </source>
</evidence>
<dbReference type="GO" id="GO:0003724">
    <property type="term" value="F:RNA helicase activity"/>
    <property type="evidence" value="ECO:0007669"/>
    <property type="project" value="TreeGrafter"/>
</dbReference>
<dbReference type="SMART" id="SM00490">
    <property type="entry name" value="HELICc"/>
    <property type="match status" value="1"/>
</dbReference>
<evidence type="ECO:0000256" key="8">
    <source>
        <dbReference type="ARBA" id="ARBA00022840"/>
    </source>
</evidence>
<dbReference type="RefSeq" id="WP_207278713.1">
    <property type="nucleotide sequence ID" value="NZ_JAFLEQ010000008.1"/>
</dbReference>
<dbReference type="GO" id="GO:0046872">
    <property type="term" value="F:metal ion binding"/>
    <property type="evidence" value="ECO:0007669"/>
    <property type="project" value="UniProtKB-KW"/>
</dbReference>
<dbReference type="PANTHER" id="PTHR47963:SF9">
    <property type="entry name" value="CRISPR-ASSOCIATED ENDONUCLEASE_HELICASE CAS3"/>
    <property type="match status" value="1"/>
</dbReference>
<dbReference type="EMBL" id="JAFLEQ010000008">
    <property type="protein sequence ID" value="MBN9644271.1"/>
    <property type="molecule type" value="Genomic_DNA"/>
</dbReference>
<reference evidence="11" key="1">
    <citation type="submission" date="2021-03" db="EMBL/GenBank/DDBJ databases">
        <authorList>
            <person name="Sun Q."/>
        </authorList>
    </citation>
    <scope>NUCLEOTIDE SEQUENCE</scope>
    <source>
        <strain evidence="11">CCM 8862</strain>
    </source>
</reference>
<evidence type="ECO:0000256" key="2">
    <source>
        <dbReference type="ARBA" id="ARBA00009046"/>
    </source>
</evidence>
<dbReference type="Pfam" id="PF18395">
    <property type="entry name" value="Cas3_C"/>
    <property type="match status" value="1"/>
</dbReference>
<dbReference type="AlphaFoldDB" id="A0A939IVI9"/>
<sequence>MSESTAKVKSVPEELRDFWAKTPDPDGNTLLLVTHLKDAAEVMDLLWHRWLPQSVKNFVSHELFGERIALAFCKYGAAVHDAGKADPTYFSIFSAIRSHMEQLGYPVPLYRGDERPRHETTGAVELRSWLKEKTDASGDIINRLIFPVLAHHGVAHSSTLEYAADQLGAGAPESERYLRYKNARHAIFDWATELVGLTADDWKKLTSRKLHPAVAVVVSGLVIVADWIASNRNLFPFTCQQSTVRAIEGYQRLALPGPWKVSSRTIAGDGFATAFGLPEGTKARPVQRDAMTVAAACAEAPLMIIEAPTGEGKTEAALAAAEILAGKFGCGGIYMALPTCASSDGLFPRVLDFLSGSIDDGTAASIRLMHGRAQFNDRYTALMDSDVTHVDDDDETCHCGGSIAPHQWFSGRKQGLLSEFVVGTIDQVLMAGLSTRHLMLRHLGLAGKVVILDEVHASDVVMKEYLKLVLGWLSAMHVPVIALSATLQPDFKKELLTAYWRGRKTATSMRALSRKIDSAVTEKITDVAEYDAYPLITVQVGEDFKVHAPTPSARSRSVRFTFEEGDCTDLSQIASRIRDIASDGGCLLVVMNTVGRAQKLFLTLREEAVFDRDELVLLHSRFVANERVRIEKKVMNALGPEKAGTQRPNRMVVIATQVVEQSLDIDADAMITDIAPVDLLIQRIGRLHRHPRPIETRPEKLREPVVVISGMERGETTPKFERGSELIYSRGQLLRSVAALDQLAADKGEPVIVSPDDVHGLVAAASDMDRPGPAEWEPEWSSSALDLEKKEAKLRERTKGFRIAEVARGTELLGWNSKWDSRSEAGTISGVRNAENSVTVIVVQSVDGQLQTLPGTVEAESISIPTELPLDDELAKNIARCCVSFPGWFSCLREETNMVIKHLSDHNRFPSWQKSGWLSGEVPLVLDASCRAVIGEWVFSYDPAIGLAVEKLRKSDRSTGVTANG</sequence>
<dbReference type="NCBIfam" id="TIGR01596">
    <property type="entry name" value="cas3_HD"/>
    <property type="match status" value="1"/>
</dbReference>
<proteinExistence type="inferred from homology"/>
<dbReference type="PANTHER" id="PTHR47963">
    <property type="entry name" value="DEAD-BOX ATP-DEPENDENT RNA HELICASE 47, MITOCHONDRIAL"/>
    <property type="match status" value="1"/>
</dbReference>
<dbReference type="SUPFAM" id="SSF52540">
    <property type="entry name" value="P-loop containing nucleoside triphosphate hydrolases"/>
    <property type="match status" value="1"/>
</dbReference>
<keyword evidence="4" id="KW-0479">Metal-binding</keyword>
<evidence type="ECO:0000259" key="10">
    <source>
        <dbReference type="PROSITE" id="PS51643"/>
    </source>
</evidence>
<dbReference type="InterPro" id="IPR041372">
    <property type="entry name" value="Cas3_C"/>
</dbReference>
<keyword evidence="8" id="KW-0067">ATP-binding</keyword>
<name>A0A939IVI9_9CORY</name>